<reference evidence="1" key="1">
    <citation type="submission" date="2023-03" db="EMBL/GenBank/DDBJ databases">
        <title>Massive genome expansion in bonnet fungi (Mycena s.s.) driven by repeated elements and novel gene families across ecological guilds.</title>
        <authorList>
            <consortium name="Lawrence Berkeley National Laboratory"/>
            <person name="Harder C.B."/>
            <person name="Miyauchi S."/>
            <person name="Viragh M."/>
            <person name="Kuo A."/>
            <person name="Thoen E."/>
            <person name="Andreopoulos B."/>
            <person name="Lu D."/>
            <person name="Skrede I."/>
            <person name="Drula E."/>
            <person name="Henrissat B."/>
            <person name="Morin E."/>
            <person name="Kohler A."/>
            <person name="Barry K."/>
            <person name="LaButti K."/>
            <person name="Morin E."/>
            <person name="Salamov A."/>
            <person name="Lipzen A."/>
            <person name="Mereny Z."/>
            <person name="Hegedus B."/>
            <person name="Baldrian P."/>
            <person name="Stursova M."/>
            <person name="Weitz H."/>
            <person name="Taylor A."/>
            <person name="Grigoriev I.V."/>
            <person name="Nagy L.G."/>
            <person name="Martin F."/>
            <person name="Kauserud H."/>
        </authorList>
    </citation>
    <scope>NUCLEOTIDE SEQUENCE</scope>
    <source>
        <strain evidence="1">CBHHK067</strain>
    </source>
</reference>
<organism evidence="1 2">
    <name type="scientific">Mycena rosella</name>
    <name type="common">Pink bonnet</name>
    <name type="synonym">Agaricus rosellus</name>
    <dbReference type="NCBI Taxonomy" id="1033263"/>
    <lineage>
        <taxon>Eukaryota</taxon>
        <taxon>Fungi</taxon>
        <taxon>Dikarya</taxon>
        <taxon>Basidiomycota</taxon>
        <taxon>Agaricomycotina</taxon>
        <taxon>Agaricomycetes</taxon>
        <taxon>Agaricomycetidae</taxon>
        <taxon>Agaricales</taxon>
        <taxon>Marasmiineae</taxon>
        <taxon>Mycenaceae</taxon>
        <taxon>Mycena</taxon>
    </lineage>
</organism>
<accession>A0AAD7DQG1</accession>
<dbReference type="AlphaFoldDB" id="A0AAD7DQG1"/>
<protein>
    <submittedName>
        <fullName evidence="1">Uncharacterized protein</fullName>
    </submittedName>
</protein>
<dbReference type="Proteomes" id="UP001221757">
    <property type="component" value="Unassembled WGS sequence"/>
</dbReference>
<evidence type="ECO:0000313" key="2">
    <source>
        <dbReference type="Proteomes" id="UP001221757"/>
    </source>
</evidence>
<comment type="caution">
    <text evidence="1">The sequence shown here is derived from an EMBL/GenBank/DDBJ whole genome shotgun (WGS) entry which is preliminary data.</text>
</comment>
<name>A0AAD7DQG1_MYCRO</name>
<keyword evidence="2" id="KW-1185">Reference proteome</keyword>
<proteinExistence type="predicted"/>
<dbReference type="EMBL" id="JARKIE010000032">
    <property type="protein sequence ID" value="KAJ7696950.1"/>
    <property type="molecule type" value="Genomic_DNA"/>
</dbReference>
<sequence length="129" mass="14273">MAILTHQLGSVQRSLAQQVAQQILMKIAVVQERENIPRAHRLCRFDCGEVETPDHALFLCTGTPALVERRRQLSSTRGLPSSFRTVSVQTETALFKSLVFNRDMVCQMAKGADGLAGCDLRPGTFRKGT</sequence>
<gene>
    <name evidence="1" type="ORF">B0H17DRAFT_1130605</name>
</gene>
<evidence type="ECO:0000313" key="1">
    <source>
        <dbReference type="EMBL" id="KAJ7696950.1"/>
    </source>
</evidence>